<sequence length="142" mass="14876">MFLALGLYEGFGLPIAEALASGCLVLGYAAGGGQELFEAPGTWQLPDQRPTMLADAALSMVVDGLPDEDGVRAAARDWVAQRYTAQTATKALRTAVDEAMAQPGAACTAVHPMNLSDPELGAGIMRNFLRAFGMPELPVGPR</sequence>
<comment type="caution">
    <text evidence="1">The sequence shown here is derived from an EMBL/GenBank/DDBJ whole genome shotgun (WGS) entry which is preliminary data.</text>
</comment>
<organism evidence="1 2">
    <name type="scientific">Kutzneria viridogrisea</name>
    <dbReference type="NCBI Taxonomy" id="47990"/>
    <lineage>
        <taxon>Bacteria</taxon>
        <taxon>Bacillati</taxon>
        <taxon>Actinomycetota</taxon>
        <taxon>Actinomycetes</taxon>
        <taxon>Pseudonocardiales</taxon>
        <taxon>Pseudonocardiaceae</taxon>
        <taxon>Kutzneria</taxon>
    </lineage>
</organism>
<protein>
    <submittedName>
        <fullName evidence="1">Glycosyltransferase involved in cell wall biosynthesis</fullName>
    </submittedName>
</protein>
<reference evidence="1 2" key="1">
    <citation type="submission" date="2020-08" db="EMBL/GenBank/DDBJ databases">
        <title>Genomic Encyclopedia of Archaeal and Bacterial Type Strains, Phase II (KMG-II): from individual species to whole genera.</title>
        <authorList>
            <person name="Goeker M."/>
        </authorList>
    </citation>
    <scope>NUCLEOTIDE SEQUENCE [LARGE SCALE GENOMIC DNA]</scope>
    <source>
        <strain evidence="1 2">DSM 43850</strain>
    </source>
</reference>
<gene>
    <name evidence="1" type="ORF">BC739_007674</name>
</gene>
<dbReference type="EMBL" id="JACJID010000006">
    <property type="protein sequence ID" value="MBA8930441.1"/>
    <property type="molecule type" value="Genomic_DNA"/>
</dbReference>
<evidence type="ECO:0000313" key="1">
    <source>
        <dbReference type="EMBL" id="MBA8930441.1"/>
    </source>
</evidence>
<dbReference type="Gene3D" id="3.40.50.2000">
    <property type="entry name" value="Glycogen Phosphorylase B"/>
    <property type="match status" value="1"/>
</dbReference>
<proteinExistence type="predicted"/>
<accession>A0ABR6BV03</accession>
<name>A0ABR6BV03_9PSEU</name>
<dbReference type="Proteomes" id="UP000517916">
    <property type="component" value="Unassembled WGS sequence"/>
</dbReference>
<dbReference type="SUPFAM" id="SSF53756">
    <property type="entry name" value="UDP-Glycosyltransferase/glycogen phosphorylase"/>
    <property type="match status" value="1"/>
</dbReference>
<evidence type="ECO:0000313" key="2">
    <source>
        <dbReference type="Proteomes" id="UP000517916"/>
    </source>
</evidence>
<keyword evidence="2" id="KW-1185">Reference proteome</keyword>